<dbReference type="InterPro" id="IPR003832">
    <property type="entry name" value="DUF212"/>
</dbReference>
<feature type="transmembrane region" description="Helical" evidence="1">
    <location>
        <begin position="6"/>
        <end position="23"/>
    </location>
</feature>
<accession>A0A0G0ZBE9</accession>
<sequence>MNFFLIPFSVLVICQGIKLLIYISKKEGIAFNKLIWEGFWVGKFPSTHSAVISSSFYLLVQTKETAFIGFAFFVSLLIFYGLIEDKKRQELFEFYFSRSKDSSLQTLVRERKLLDFSGHAPIQVISGIVLGVGISVLIESLLK</sequence>
<dbReference type="AlphaFoldDB" id="A0A0G0ZBE9"/>
<keyword evidence="1" id="KW-1133">Transmembrane helix</keyword>
<feature type="transmembrane region" description="Helical" evidence="1">
    <location>
        <begin position="65"/>
        <end position="83"/>
    </location>
</feature>
<evidence type="ECO:0000313" key="2">
    <source>
        <dbReference type="EMBL" id="KKS45984.1"/>
    </source>
</evidence>
<name>A0A0G0ZBE9_9BACT</name>
<evidence type="ECO:0000256" key="1">
    <source>
        <dbReference type="SAM" id="Phobius"/>
    </source>
</evidence>
<evidence type="ECO:0000313" key="3">
    <source>
        <dbReference type="Proteomes" id="UP000034036"/>
    </source>
</evidence>
<feature type="transmembrane region" description="Helical" evidence="1">
    <location>
        <begin position="120"/>
        <end position="142"/>
    </location>
</feature>
<dbReference type="PATRIC" id="fig|1618659.3.peg.913"/>
<keyword evidence="1" id="KW-0812">Transmembrane</keyword>
<comment type="caution">
    <text evidence="2">The sequence shown here is derived from an EMBL/GenBank/DDBJ whole genome shotgun (WGS) entry which is preliminary data.</text>
</comment>
<dbReference type="EMBL" id="LCDF01000036">
    <property type="protein sequence ID" value="KKS45984.1"/>
    <property type="molecule type" value="Genomic_DNA"/>
</dbReference>
<dbReference type="Pfam" id="PF02681">
    <property type="entry name" value="DUF212"/>
    <property type="match status" value="1"/>
</dbReference>
<dbReference type="Proteomes" id="UP000034036">
    <property type="component" value="Unassembled WGS sequence"/>
</dbReference>
<reference evidence="2 3" key="1">
    <citation type="journal article" date="2015" name="Nature">
        <title>rRNA introns, odd ribosomes, and small enigmatic genomes across a large radiation of phyla.</title>
        <authorList>
            <person name="Brown C.T."/>
            <person name="Hug L.A."/>
            <person name="Thomas B.C."/>
            <person name="Sharon I."/>
            <person name="Castelle C.J."/>
            <person name="Singh A."/>
            <person name="Wilkins M.J."/>
            <person name="Williams K.H."/>
            <person name="Banfield J.F."/>
        </authorList>
    </citation>
    <scope>NUCLEOTIDE SEQUENCE [LARGE SCALE GENOMIC DNA]</scope>
</reference>
<protein>
    <recommendedName>
        <fullName evidence="4">Divergent PAP2 family protein</fullName>
    </recommendedName>
</protein>
<proteinExistence type="predicted"/>
<keyword evidence="1" id="KW-0472">Membrane</keyword>
<organism evidence="2 3">
    <name type="scientific">Candidatus Giovannonibacteria bacterium GW2011_GWF2_42_19</name>
    <dbReference type="NCBI Taxonomy" id="1618659"/>
    <lineage>
        <taxon>Bacteria</taxon>
        <taxon>Candidatus Giovannoniibacteriota</taxon>
    </lineage>
</organism>
<evidence type="ECO:0008006" key="4">
    <source>
        <dbReference type="Google" id="ProtNLM"/>
    </source>
</evidence>
<dbReference type="STRING" id="1618659.UV11_C0036G0006"/>
<gene>
    <name evidence="2" type="ORF">UV11_C0036G0006</name>
</gene>